<keyword evidence="1" id="KW-0675">Receptor</keyword>
<gene>
    <name evidence="1" type="ORF">K4L44_04580</name>
</gene>
<proteinExistence type="predicted"/>
<reference evidence="1" key="1">
    <citation type="submission" date="2021-08" db="EMBL/GenBank/DDBJ databases">
        <title>Novel anaerobic bacterium isolated from sea squirt in East Sea, Republic of Korea.</title>
        <authorList>
            <person name="Nguyen T.H."/>
            <person name="Li Z."/>
            <person name="Lee Y.-J."/>
            <person name="Ko J."/>
            <person name="Kim S.-G."/>
        </authorList>
    </citation>
    <scope>NUCLEOTIDE SEQUENCE</scope>
    <source>
        <strain evidence="1">KCTC 25031</strain>
    </source>
</reference>
<evidence type="ECO:0000313" key="1">
    <source>
        <dbReference type="EMBL" id="QZE15110.1"/>
    </source>
</evidence>
<sequence length="775" mass="88055">MNTKNYLYLFFIFFVLSNLTAHSQTRIGEISGTVRSTNGDKLNDVYIEVKRNKIVSVTDQEGQFQIKGIPYGNYQVKLTSVGFKKKVIPLNLFDQKIDLGTITMQPSIEELDEVKIQSDKRPYMREKTEYVSKMPLKNLENPQVYSVVTSQFLEDIQATNIQSSLQNTAGVTNAMQGIGSGGLGMTLNIRGFSADIAMRNGMSTAFKTGTDPINLERIEVVKGPTGTLFGTSVVTSYGGLVNRVTKKPHAKRKGEVSYSTGSYELSRLTLDYNTPLDKAQKVLFRITSAKHAEHSFQDYGRTNSFFVNPSLTYKPNDRLQLDLETEIYNRTGPATFFNVGRAKINHLDELKYDFKKSYGSDYLNSENKAFTVFGKLTYKLSDNWKSETLISSSQTDNTTNYLFLDFFNDADSKRRIMKITSQFINTEIQQNITGSFRMAGLKNRVLIGADYTYLRTPFRRSQVIYDTIGYTAPVKDFNVNKYNQMLSEIQAFRIGQRKQQNMALYGSDIIDLTKYLSVMASIRYDHYVDIEQDYTQNQVSPKFGAVLKLCKNHLTLFGNYMSGFKNITPSITSQREVPLKPEEALQYEGGLKISLFNKKLNSTISYYNITVNDVVRWVREKNQYTQVQDGKKSSKGFEVELNAAPFQGMNVMAGYAYNKSRFIEGDKSIIGNAPYATPENSYNYWLSYKAPRGILHHLGFGFGGNYISDSYLDDRNSITVPGYSVLNASLFYDTNSMRIGLKGNNLTNQNYWANMGTYIQPQKNRNFIVTVSYKF</sequence>
<keyword evidence="2" id="KW-1185">Reference proteome</keyword>
<dbReference type="EMBL" id="CP081303">
    <property type="protein sequence ID" value="QZE15110.1"/>
    <property type="molecule type" value="Genomic_DNA"/>
</dbReference>
<organism evidence="1 2">
    <name type="scientific">Halosquirtibacter laminarini</name>
    <dbReference type="NCBI Taxonomy" id="3374600"/>
    <lineage>
        <taxon>Bacteria</taxon>
        <taxon>Pseudomonadati</taxon>
        <taxon>Bacteroidota</taxon>
        <taxon>Bacteroidia</taxon>
        <taxon>Marinilabiliales</taxon>
        <taxon>Prolixibacteraceae</taxon>
        <taxon>Halosquirtibacter</taxon>
    </lineage>
</organism>
<name>A0AC61NP81_9BACT</name>
<evidence type="ECO:0000313" key="2">
    <source>
        <dbReference type="Proteomes" id="UP000826212"/>
    </source>
</evidence>
<protein>
    <submittedName>
        <fullName evidence="1">TonB-dependent receptor</fullName>
    </submittedName>
</protein>
<accession>A0AC61NP81</accession>
<dbReference type="Proteomes" id="UP000826212">
    <property type="component" value="Chromosome"/>
</dbReference>